<sequence>PETAKNKETALHIALPGTELHAEKVCDTFEEGVDLCVDSLLRQIEKYKERQAK</sequence>
<dbReference type="Pfam" id="PF02482">
    <property type="entry name" value="Ribosomal_S30AE"/>
    <property type="match status" value="1"/>
</dbReference>
<dbReference type="InterPro" id="IPR036567">
    <property type="entry name" value="RHF-like"/>
</dbReference>
<dbReference type="Gene3D" id="3.30.160.100">
    <property type="entry name" value="Ribosome hibernation promotion factor-like"/>
    <property type="match status" value="1"/>
</dbReference>
<feature type="non-terminal residue" evidence="1">
    <location>
        <position position="1"/>
    </location>
</feature>
<name>J9GDX8_9ZZZZ</name>
<gene>
    <name evidence="1" type="ORF">EVA_11885</name>
</gene>
<proteinExistence type="predicted"/>
<dbReference type="InterPro" id="IPR003489">
    <property type="entry name" value="RHF/RaiA"/>
</dbReference>
<comment type="caution">
    <text evidence="1">The sequence shown here is derived from an EMBL/GenBank/DDBJ whole genome shotgun (WGS) entry which is preliminary data.</text>
</comment>
<dbReference type="SUPFAM" id="SSF69754">
    <property type="entry name" value="Ribosome binding protein Y (YfiA homologue)"/>
    <property type="match status" value="1"/>
</dbReference>
<evidence type="ECO:0000313" key="1">
    <source>
        <dbReference type="EMBL" id="EJX00008.1"/>
    </source>
</evidence>
<protein>
    <submittedName>
        <fullName evidence="1">Ribosomal subunit interface protein</fullName>
    </submittedName>
</protein>
<dbReference type="EMBL" id="AMCI01003565">
    <property type="protein sequence ID" value="EJX00008.1"/>
    <property type="molecule type" value="Genomic_DNA"/>
</dbReference>
<reference evidence="1" key="1">
    <citation type="journal article" date="2012" name="PLoS ONE">
        <title>Gene sets for utilization of primary and secondary nutrition supplies in the distal gut of endangered iberian lynx.</title>
        <authorList>
            <person name="Alcaide M."/>
            <person name="Messina E."/>
            <person name="Richter M."/>
            <person name="Bargiela R."/>
            <person name="Peplies J."/>
            <person name="Huws S.A."/>
            <person name="Newbold C.J."/>
            <person name="Golyshin P.N."/>
            <person name="Simon M.A."/>
            <person name="Lopez G."/>
            <person name="Yakimov M.M."/>
            <person name="Ferrer M."/>
        </authorList>
    </citation>
    <scope>NUCLEOTIDE SEQUENCE</scope>
</reference>
<accession>J9GDX8</accession>
<organism evidence="1">
    <name type="scientific">gut metagenome</name>
    <dbReference type="NCBI Taxonomy" id="749906"/>
    <lineage>
        <taxon>unclassified sequences</taxon>
        <taxon>metagenomes</taxon>
        <taxon>organismal metagenomes</taxon>
    </lineage>
</organism>
<dbReference type="AlphaFoldDB" id="J9GDX8"/>